<keyword evidence="4" id="KW-0411">Iron-sulfur</keyword>
<dbReference type="EMBL" id="RYZZ01000001">
    <property type="protein sequence ID" value="RUQ32699.1"/>
    <property type="molecule type" value="Genomic_DNA"/>
</dbReference>
<evidence type="ECO:0000313" key="6">
    <source>
        <dbReference type="EMBL" id="RUQ32699.1"/>
    </source>
</evidence>
<keyword evidence="7" id="KW-1185">Reference proteome</keyword>
<dbReference type="Pfam" id="PF00355">
    <property type="entry name" value="Rieske"/>
    <property type="match status" value="1"/>
</dbReference>
<reference evidence="6 7" key="1">
    <citation type="submission" date="2018-12" db="EMBL/GenBank/DDBJ databases">
        <title>Bacillus chawlae sp. nov., Bacillus glennii sp. nov., and Bacillus saganii sp. nov. Isolated from the Vehicle Assembly Building at Kennedy Space Center where the Viking Spacecraft were Assembled.</title>
        <authorList>
            <person name="Seuylemezian A."/>
            <person name="Vaishampayan P."/>
        </authorList>
    </citation>
    <scope>NUCLEOTIDE SEQUENCE [LARGE SCALE GENOMIC DNA]</scope>
    <source>
        <strain evidence="6 7">L5</strain>
    </source>
</reference>
<dbReference type="InterPro" id="IPR017941">
    <property type="entry name" value="Rieske_2Fe-2S"/>
</dbReference>
<dbReference type="SUPFAM" id="SSF50022">
    <property type="entry name" value="ISP domain"/>
    <property type="match status" value="1"/>
</dbReference>
<evidence type="ECO:0000313" key="7">
    <source>
        <dbReference type="Proteomes" id="UP000267430"/>
    </source>
</evidence>
<evidence type="ECO:0000259" key="5">
    <source>
        <dbReference type="PROSITE" id="PS51296"/>
    </source>
</evidence>
<evidence type="ECO:0000256" key="2">
    <source>
        <dbReference type="ARBA" id="ARBA00022723"/>
    </source>
</evidence>
<dbReference type="GO" id="GO:0004497">
    <property type="term" value="F:monooxygenase activity"/>
    <property type="evidence" value="ECO:0007669"/>
    <property type="project" value="UniProtKB-ARBA"/>
</dbReference>
<keyword evidence="1" id="KW-0001">2Fe-2S</keyword>
<proteinExistence type="predicted"/>
<evidence type="ECO:0000256" key="3">
    <source>
        <dbReference type="ARBA" id="ARBA00023004"/>
    </source>
</evidence>
<dbReference type="GO" id="GO:0016705">
    <property type="term" value="F:oxidoreductase activity, acting on paired donors, with incorporation or reduction of molecular oxygen"/>
    <property type="evidence" value="ECO:0007669"/>
    <property type="project" value="UniProtKB-ARBA"/>
</dbReference>
<dbReference type="OrthoDB" id="9795104at2"/>
<organism evidence="6 7">
    <name type="scientific">Peribacillus cavernae</name>
    <dbReference type="NCBI Taxonomy" id="1674310"/>
    <lineage>
        <taxon>Bacteria</taxon>
        <taxon>Bacillati</taxon>
        <taxon>Bacillota</taxon>
        <taxon>Bacilli</taxon>
        <taxon>Bacillales</taxon>
        <taxon>Bacillaceae</taxon>
        <taxon>Peribacillus</taxon>
    </lineage>
</organism>
<dbReference type="GO" id="GO:0051537">
    <property type="term" value="F:2 iron, 2 sulfur cluster binding"/>
    <property type="evidence" value="ECO:0007669"/>
    <property type="project" value="UniProtKB-KW"/>
</dbReference>
<dbReference type="Gene3D" id="2.102.10.10">
    <property type="entry name" value="Rieske [2Fe-2S] iron-sulphur domain"/>
    <property type="match status" value="1"/>
</dbReference>
<dbReference type="PANTHER" id="PTHR21496:SF23">
    <property type="entry name" value="3-PHENYLPROPIONATE_CINNAMIC ACID DIOXYGENASE FERREDOXIN SUBUNIT"/>
    <property type="match status" value="1"/>
</dbReference>
<protein>
    <submittedName>
        <fullName evidence="6">Rieske (2Fe-2S) protein</fullName>
    </submittedName>
</protein>
<dbReference type="PROSITE" id="PS51296">
    <property type="entry name" value="RIESKE"/>
    <property type="match status" value="1"/>
</dbReference>
<dbReference type="CDD" id="cd03467">
    <property type="entry name" value="Rieske"/>
    <property type="match status" value="1"/>
</dbReference>
<name>A0A433HWJ0_9BACI</name>
<comment type="caution">
    <text evidence="6">The sequence shown here is derived from an EMBL/GenBank/DDBJ whole genome shotgun (WGS) entry which is preliminary data.</text>
</comment>
<gene>
    <name evidence="6" type="ORF">ELQ35_01000</name>
</gene>
<dbReference type="AlphaFoldDB" id="A0A433HWJ0"/>
<keyword evidence="3" id="KW-0408">Iron</keyword>
<keyword evidence="2" id="KW-0479">Metal-binding</keyword>
<dbReference type="GO" id="GO:0046872">
    <property type="term" value="F:metal ion binding"/>
    <property type="evidence" value="ECO:0007669"/>
    <property type="project" value="UniProtKB-KW"/>
</dbReference>
<sequence>MMTSFFVGKASEIPEGEKKIVVANGRSIGVYNIEGQFFAIRNTCPHQGAALCTGITTAFINSSGPGNFVHEREGEIVRCPWHQWEFDIKTGHMIVDPKKRTKSYDVTVERFDVSVEESEIYVHL</sequence>
<accession>A0A433HWJ0</accession>
<dbReference type="Proteomes" id="UP000267430">
    <property type="component" value="Unassembled WGS sequence"/>
</dbReference>
<dbReference type="PANTHER" id="PTHR21496">
    <property type="entry name" value="FERREDOXIN-RELATED"/>
    <property type="match status" value="1"/>
</dbReference>
<evidence type="ECO:0000256" key="1">
    <source>
        <dbReference type="ARBA" id="ARBA00022714"/>
    </source>
</evidence>
<evidence type="ECO:0000256" key="4">
    <source>
        <dbReference type="ARBA" id="ARBA00023014"/>
    </source>
</evidence>
<feature type="domain" description="Rieske" evidence="5">
    <location>
        <begin position="5"/>
        <end position="115"/>
    </location>
</feature>
<dbReference type="InterPro" id="IPR036922">
    <property type="entry name" value="Rieske_2Fe-2S_sf"/>
</dbReference>